<organism evidence="1">
    <name type="scientific">marine metagenome</name>
    <dbReference type="NCBI Taxonomy" id="408172"/>
    <lineage>
        <taxon>unclassified sequences</taxon>
        <taxon>metagenomes</taxon>
        <taxon>ecological metagenomes</taxon>
    </lineage>
</organism>
<gene>
    <name evidence="1" type="ORF">METZ01_LOCUS9341</name>
</gene>
<reference evidence="1" key="1">
    <citation type="submission" date="2018-05" db="EMBL/GenBank/DDBJ databases">
        <authorList>
            <person name="Lanie J.A."/>
            <person name="Ng W.-L."/>
            <person name="Kazmierczak K.M."/>
            <person name="Andrzejewski T.M."/>
            <person name="Davidsen T.M."/>
            <person name="Wayne K.J."/>
            <person name="Tettelin H."/>
            <person name="Glass J.I."/>
            <person name="Rusch D."/>
            <person name="Podicherti R."/>
            <person name="Tsui H.-C.T."/>
            <person name="Winkler M.E."/>
        </authorList>
    </citation>
    <scope>NUCLEOTIDE SEQUENCE</scope>
</reference>
<name>A0A381NPP2_9ZZZZ</name>
<evidence type="ECO:0000313" key="1">
    <source>
        <dbReference type="EMBL" id="SUZ56487.1"/>
    </source>
</evidence>
<dbReference type="EMBL" id="UINC01000504">
    <property type="protein sequence ID" value="SUZ56487.1"/>
    <property type="molecule type" value="Genomic_DNA"/>
</dbReference>
<dbReference type="AlphaFoldDB" id="A0A381NPP2"/>
<accession>A0A381NPP2</accession>
<proteinExistence type="predicted"/>
<protein>
    <submittedName>
        <fullName evidence="1">Uncharacterized protein</fullName>
    </submittedName>
</protein>
<sequence>MFLHFTDKDIFSDFLKACEHYSLYFRNASLNLLHKLLQLIT</sequence>